<feature type="transmembrane region" description="Helical" evidence="1">
    <location>
        <begin position="188"/>
        <end position="208"/>
    </location>
</feature>
<name>A0A7T5UHE0_9BACT</name>
<reference evidence="3 4" key="1">
    <citation type="submission" date="2020-07" db="EMBL/GenBank/DDBJ databases">
        <title>Huge and variable diversity of episymbiotic CPR bacteria and DPANN archaea in groundwater ecosystems.</title>
        <authorList>
            <person name="He C.Y."/>
            <person name="Keren R."/>
            <person name="Whittaker M."/>
            <person name="Farag I.F."/>
            <person name="Doudna J."/>
            <person name="Cate J.H.D."/>
            <person name="Banfield J.F."/>
        </authorList>
    </citation>
    <scope>NUCLEOTIDE SEQUENCE [LARGE SCALE GENOMIC DNA]</scope>
    <source>
        <strain evidence="3">NC_groundwater_70_Ag_B-0.1um_54_66</strain>
    </source>
</reference>
<dbReference type="EMBL" id="CP066681">
    <property type="protein sequence ID" value="QQG36871.1"/>
    <property type="molecule type" value="Genomic_DNA"/>
</dbReference>
<evidence type="ECO:0000256" key="1">
    <source>
        <dbReference type="SAM" id="Phobius"/>
    </source>
</evidence>
<feature type="transmembrane region" description="Helical" evidence="1">
    <location>
        <begin position="331"/>
        <end position="351"/>
    </location>
</feature>
<feature type="transmembrane region" description="Helical" evidence="1">
    <location>
        <begin position="302"/>
        <end position="324"/>
    </location>
</feature>
<feature type="transmembrane region" description="Helical" evidence="1">
    <location>
        <begin position="47"/>
        <end position="73"/>
    </location>
</feature>
<dbReference type="InterPro" id="IPR052529">
    <property type="entry name" value="Bact_Transport_Assoc"/>
</dbReference>
<evidence type="ECO:0000313" key="3">
    <source>
        <dbReference type="EMBL" id="QQG36871.1"/>
    </source>
</evidence>
<dbReference type="Proteomes" id="UP000595362">
    <property type="component" value="Chromosome"/>
</dbReference>
<feature type="transmembrane region" description="Helical" evidence="1">
    <location>
        <begin position="228"/>
        <end position="245"/>
    </location>
</feature>
<feature type="transmembrane region" description="Helical" evidence="1">
    <location>
        <begin position="94"/>
        <end position="125"/>
    </location>
</feature>
<dbReference type="InterPro" id="IPR007349">
    <property type="entry name" value="DUF418"/>
</dbReference>
<evidence type="ECO:0000313" key="4">
    <source>
        <dbReference type="Proteomes" id="UP000595362"/>
    </source>
</evidence>
<protein>
    <submittedName>
        <fullName evidence="3">DUF418 domain-containing protein</fullName>
    </submittedName>
</protein>
<proteinExistence type="predicted"/>
<keyword evidence="1" id="KW-0812">Transmembrane</keyword>
<sequence length="376" mass="39317">MPKPDRNTAVDMIRLLALIGICVVNVAFLGLPAEATLSPPATAPDRIAVFVVEALFQSKFFLLFSFIFGWGIHVQDASACRAGVSFAGRYLRRLTTLAAMGCLHAVLVFTGDILLIYALLGFLIWPLRSLSPRALMRVAYAMIPLAAFCLVGLALALSEFSMPALGPGLGGSFAEATRARLSDWPGTLGFLLLYQGPLAYGAFAMGLAAGKAGFFTPGSAGRTALKKAVPWLLLLGTPLNIAYAASMGEIIPPEQELLSLIGFVGIALGGPLLSAVYLHLILALNDRVILPAPLAAAGQNSLSAYVLQGAIAGFVFGGYGLGLFGKIGFAGLMPVGLLIAVLAILVVGLVAQHTGRGPLEALLRRATYLRSAQPGR</sequence>
<dbReference type="Pfam" id="PF04235">
    <property type="entry name" value="DUF418"/>
    <property type="match status" value="1"/>
</dbReference>
<accession>A0A7T5UHE0</accession>
<dbReference type="PANTHER" id="PTHR30590:SF2">
    <property type="entry name" value="INNER MEMBRANE PROTEIN"/>
    <property type="match status" value="1"/>
</dbReference>
<evidence type="ECO:0000259" key="2">
    <source>
        <dbReference type="Pfam" id="PF04235"/>
    </source>
</evidence>
<keyword evidence="1" id="KW-0472">Membrane</keyword>
<feature type="transmembrane region" description="Helical" evidence="1">
    <location>
        <begin position="257"/>
        <end position="282"/>
    </location>
</feature>
<organism evidence="3 4">
    <name type="scientific">Micavibrio aeruginosavorus</name>
    <dbReference type="NCBI Taxonomy" id="349221"/>
    <lineage>
        <taxon>Bacteria</taxon>
        <taxon>Pseudomonadati</taxon>
        <taxon>Bdellovibrionota</taxon>
        <taxon>Bdellovibrionia</taxon>
        <taxon>Bdellovibrionales</taxon>
        <taxon>Pseudobdellovibrionaceae</taxon>
        <taxon>Micavibrio</taxon>
    </lineage>
</organism>
<dbReference type="PANTHER" id="PTHR30590">
    <property type="entry name" value="INNER MEMBRANE PROTEIN"/>
    <property type="match status" value="1"/>
</dbReference>
<feature type="domain" description="DUF418" evidence="2">
    <location>
        <begin position="209"/>
        <end position="369"/>
    </location>
</feature>
<feature type="transmembrane region" description="Helical" evidence="1">
    <location>
        <begin position="12"/>
        <end position="31"/>
    </location>
</feature>
<gene>
    <name evidence="3" type="ORF">HYS17_03610</name>
</gene>
<keyword evidence="1" id="KW-1133">Transmembrane helix</keyword>
<dbReference type="AlphaFoldDB" id="A0A7T5UHE0"/>
<feature type="transmembrane region" description="Helical" evidence="1">
    <location>
        <begin position="137"/>
        <end position="157"/>
    </location>
</feature>